<dbReference type="EMBL" id="JADGIZ020000001">
    <property type="protein sequence ID" value="KAL2920354.1"/>
    <property type="molecule type" value="Genomic_DNA"/>
</dbReference>
<dbReference type="InterPro" id="IPR050794">
    <property type="entry name" value="CPA2_transporter"/>
</dbReference>
<gene>
    <name evidence="10" type="primary">KHA1_2</name>
    <name evidence="10" type="ORF">HK105_200427</name>
</gene>
<dbReference type="Pfam" id="PF00999">
    <property type="entry name" value="Na_H_Exchanger"/>
    <property type="match status" value="1"/>
</dbReference>
<evidence type="ECO:0000256" key="1">
    <source>
        <dbReference type="ARBA" id="ARBA00004141"/>
    </source>
</evidence>
<feature type="transmembrane region" description="Helical" evidence="7">
    <location>
        <begin position="252"/>
        <end position="270"/>
    </location>
</feature>
<evidence type="ECO:0000256" key="7">
    <source>
        <dbReference type="SAM" id="Phobius"/>
    </source>
</evidence>
<evidence type="ECO:0000256" key="6">
    <source>
        <dbReference type="ARBA" id="ARBA00023136"/>
    </source>
</evidence>
<evidence type="ECO:0000259" key="8">
    <source>
        <dbReference type="Pfam" id="PF00999"/>
    </source>
</evidence>
<accession>A0ABR4NLM6</accession>
<evidence type="ECO:0000256" key="5">
    <source>
        <dbReference type="ARBA" id="ARBA00023065"/>
    </source>
</evidence>
<feature type="transmembrane region" description="Helical" evidence="7">
    <location>
        <begin position="307"/>
        <end position="331"/>
    </location>
</feature>
<keyword evidence="2" id="KW-0813">Transport</keyword>
<dbReference type="InterPro" id="IPR038770">
    <property type="entry name" value="Na+/solute_symporter_sf"/>
</dbReference>
<sequence length="764" mass="81072">MGEGESFLSGVNPLTDNLALFLLQVVIIIAVSRAIAVPLRYLRQPAVISEVIGGIVLGPSVLSRSQSFRDTVFPTVGLELDPRTLAKQFHRSAAISLAGIALPFGVGVAVSRLIYDLFADHHVSFTSFFVFCGVAMSITAFPVLARILTERKLLRTTVGQVTMAAAATDDAMAWCLLVLVVALIHNPSNSIFAFYVFLAVVAWALFLWFAIRPVLLYLVKRTPSGDAVSQTAVLATFTGVCISAWYTQAVGVHAIFGGFLLGIITPHENGFAIKITEKVEDLISILFLPLYFAYSGLNFSIDSVSDGTAWGMVLLVIVVACGGKIVGCTLASRVSGLDWRESFTVGFLMNTKGLVELIVLNLGLQAGVINTKIFTIFVIMALVTTFMTVPIVSTIYPMSMYQHQTTVAAEIGDHERDHGAATGKAHSVSAKGGLKILTVPAMMHFTQLFGSASSGLSVFALRIVELSSRMSKVMMASESAATLRSDPVVNVFRTFSQLNRIAVRTLLTVADAGDFADNIIDTADAGAVDLVLIPVDTTGDAHLRGNMAAAAHAVFERAPCTVALFVDRGFGVSSAEDLGSRSFDDSREADKTAFAFPGSNQRIFFPFVGGQDDCEAAIIIQRIGAHPGLSVVVLAITVAAESSAGSQDGGRATLTDKTAGAARSSHDEAVLAELAAVPGVEIQRIVLEDPTETVLARADEFGPKDLIVVGKSLYDTHPAGSMAQNSDGTPASPLRFWLDNTSTSSLLVVQRSQAVSIVVSGEIA</sequence>
<evidence type="ECO:0000313" key="10">
    <source>
        <dbReference type="EMBL" id="KAL2920354.1"/>
    </source>
</evidence>
<feature type="transmembrane region" description="Helical" evidence="7">
    <location>
        <begin position="93"/>
        <end position="115"/>
    </location>
</feature>
<feature type="domain" description="Cation/H(+) antiporter central" evidence="9">
    <location>
        <begin position="456"/>
        <end position="572"/>
    </location>
</feature>
<dbReference type="InterPro" id="IPR057291">
    <property type="entry name" value="CHX17_2nd"/>
</dbReference>
<evidence type="ECO:0000313" key="11">
    <source>
        <dbReference type="Proteomes" id="UP001527925"/>
    </source>
</evidence>
<reference evidence="10 11" key="1">
    <citation type="submission" date="2023-09" db="EMBL/GenBank/DDBJ databases">
        <title>Pangenome analysis of Batrachochytrium dendrobatidis and related Chytrids.</title>
        <authorList>
            <person name="Yacoub M.N."/>
            <person name="Stajich J.E."/>
            <person name="James T.Y."/>
        </authorList>
    </citation>
    <scope>NUCLEOTIDE SEQUENCE [LARGE SCALE GENOMIC DNA]</scope>
    <source>
        <strain evidence="10 11">JEL0888</strain>
    </source>
</reference>
<feature type="transmembrane region" description="Helical" evidence="7">
    <location>
        <begin position="18"/>
        <end position="36"/>
    </location>
</feature>
<keyword evidence="5" id="KW-0406">Ion transport</keyword>
<dbReference type="Proteomes" id="UP001527925">
    <property type="component" value="Unassembled WGS sequence"/>
</dbReference>
<feature type="transmembrane region" description="Helical" evidence="7">
    <location>
        <begin position="191"/>
        <end position="215"/>
    </location>
</feature>
<feature type="transmembrane region" description="Helical" evidence="7">
    <location>
        <begin position="161"/>
        <end position="185"/>
    </location>
</feature>
<dbReference type="PANTHER" id="PTHR32468">
    <property type="entry name" value="CATION/H + ANTIPORTER"/>
    <property type="match status" value="1"/>
</dbReference>
<evidence type="ECO:0000259" key="9">
    <source>
        <dbReference type="Pfam" id="PF23256"/>
    </source>
</evidence>
<feature type="transmembrane region" description="Helical" evidence="7">
    <location>
        <begin position="373"/>
        <end position="396"/>
    </location>
</feature>
<evidence type="ECO:0000256" key="3">
    <source>
        <dbReference type="ARBA" id="ARBA00022692"/>
    </source>
</evidence>
<dbReference type="Gene3D" id="1.20.1530.20">
    <property type="match status" value="1"/>
</dbReference>
<evidence type="ECO:0000256" key="2">
    <source>
        <dbReference type="ARBA" id="ARBA00022448"/>
    </source>
</evidence>
<organism evidence="10 11">
    <name type="scientific">Polyrhizophydium stewartii</name>
    <dbReference type="NCBI Taxonomy" id="2732419"/>
    <lineage>
        <taxon>Eukaryota</taxon>
        <taxon>Fungi</taxon>
        <taxon>Fungi incertae sedis</taxon>
        <taxon>Chytridiomycota</taxon>
        <taxon>Chytridiomycota incertae sedis</taxon>
        <taxon>Chytridiomycetes</taxon>
        <taxon>Rhizophydiales</taxon>
        <taxon>Rhizophydiales incertae sedis</taxon>
        <taxon>Polyrhizophydium</taxon>
    </lineage>
</organism>
<name>A0ABR4NLM6_9FUNG</name>
<dbReference type="InterPro" id="IPR006153">
    <property type="entry name" value="Cation/H_exchanger_TM"/>
</dbReference>
<dbReference type="Pfam" id="PF23256">
    <property type="entry name" value="CHX17_2nd"/>
    <property type="match status" value="1"/>
</dbReference>
<protein>
    <submittedName>
        <fullName evidence="10">K(+)/H(+) antiporter</fullName>
    </submittedName>
</protein>
<evidence type="ECO:0000256" key="4">
    <source>
        <dbReference type="ARBA" id="ARBA00022989"/>
    </source>
</evidence>
<keyword evidence="4 7" id="KW-1133">Transmembrane helix</keyword>
<keyword evidence="3 7" id="KW-0812">Transmembrane</keyword>
<feature type="transmembrane region" description="Helical" evidence="7">
    <location>
        <begin position="127"/>
        <end position="149"/>
    </location>
</feature>
<feature type="transmembrane region" description="Helical" evidence="7">
    <location>
        <begin position="282"/>
        <end position="301"/>
    </location>
</feature>
<feature type="domain" description="Cation/H+ exchanger transmembrane" evidence="8">
    <location>
        <begin position="30"/>
        <end position="391"/>
    </location>
</feature>
<dbReference type="PANTHER" id="PTHR32468:SF0">
    <property type="entry name" value="K(+)_H(+) ANTIPORTER 1"/>
    <property type="match status" value="1"/>
</dbReference>
<comment type="caution">
    <text evidence="10">The sequence shown here is derived from an EMBL/GenBank/DDBJ whole genome shotgun (WGS) entry which is preliminary data.</text>
</comment>
<keyword evidence="6 7" id="KW-0472">Membrane</keyword>
<comment type="subcellular location">
    <subcellularLocation>
        <location evidence="1">Membrane</location>
        <topology evidence="1">Multi-pass membrane protein</topology>
    </subcellularLocation>
</comment>
<keyword evidence="11" id="KW-1185">Reference proteome</keyword>
<proteinExistence type="predicted"/>